<protein>
    <recommendedName>
        <fullName evidence="3">Small, acid-soluble spore protein, alpha/beta type</fullName>
    </recommendedName>
</protein>
<evidence type="ECO:0000313" key="2">
    <source>
        <dbReference type="Proteomes" id="UP000533476"/>
    </source>
</evidence>
<reference evidence="1 2" key="1">
    <citation type="submission" date="2020-04" db="EMBL/GenBank/DDBJ databases">
        <authorList>
            <person name="Zhang R."/>
            <person name="Schippers A."/>
        </authorList>
    </citation>
    <scope>NUCLEOTIDE SEQUENCE [LARGE SCALE GENOMIC DNA]</scope>
    <source>
        <strain evidence="1 2">DSM 109850</strain>
    </source>
</reference>
<keyword evidence="2" id="KW-1185">Reference proteome</keyword>
<evidence type="ECO:0000313" key="1">
    <source>
        <dbReference type="EMBL" id="NMP22845.1"/>
    </source>
</evidence>
<dbReference type="Proteomes" id="UP000533476">
    <property type="component" value="Unassembled WGS sequence"/>
</dbReference>
<comment type="caution">
    <text evidence="1">The sequence shown here is derived from an EMBL/GenBank/DDBJ whole genome shotgun (WGS) entry which is preliminary data.</text>
</comment>
<dbReference type="EMBL" id="JABBVZ010000032">
    <property type="protein sequence ID" value="NMP22845.1"/>
    <property type="molecule type" value="Genomic_DNA"/>
</dbReference>
<accession>A0A7Y0L5I2</accession>
<evidence type="ECO:0008006" key="3">
    <source>
        <dbReference type="Google" id="ProtNLM"/>
    </source>
</evidence>
<organism evidence="1 2">
    <name type="scientific">Sulfobacillus harzensis</name>
    <dbReference type="NCBI Taxonomy" id="2729629"/>
    <lineage>
        <taxon>Bacteria</taxon>
        <taxon>Bacillati</taxon>
        <taxon>Bacillota</taxon>
        <taxon>Clostridia</taxon>
        <taxon>Eubacteriales</taxon>
        <taxon>Clostridiales Family XVII. Incertae Sedis</taxon>
        <taxon>Sulfobacillus</taxon>
    </lineage>
</organism>
<sequence length="71" mass="7884">MYAWLSIREHSSRGVVSLAKIMSEETKMKLGERLGVADIARQEGWGGVPARQCGMLVHEAIKLAEEELSRS</sequence>
<dbReference type="AlphaFoldDB" id="A0A7Y0L5I2"/>
<name>A0A7Y0L5I2_9FIRM</name>
<proteinExistence type="predicted"/>
<gene>
    <name evidence="1" type="ORF">HIJ39_10845</name>
</gene>